<dbReference type="AlphaFoldDB" id="A0AAE0J4V0"/>
<name>A0AAE0J4V0_9PEZI</name>
<feature type="region of interest" description="Disordered" evidence="1">
    <location>
        <begin position="167"/>
        <end position="192"/>
    </location>
</feature>
<comment type="caution">
    <text evidence="2">The sequence shown here is derived from an EMBL/GenBank/DDBJ whole genome shotgun (WGS) entry which is preliminary data.</text>
</comment>
<evidence type="ECO:0000313" key="3">
    <source>
        <dbReference type="Proteomes" id="UP001286456"/>
    </source>
</evidence>
<gene>
    <name evidence="2" type="ORF">B0T19DRAFT_56320</name>
</gene>
<feature type="region of interest" description="Disordered" evidence="1">
    <location>
        <begin position="92"/>
        <end position="121"/>
    </location>
</feature>
<evidence type="ECO:0000313" key="2">
    <source>
        <dbReference type="EMBL" id="KAK3336937.1"/>
    </source>
</evidence>
<reference evidence="2" key="2">
    <citation type="submission" date="2023-06" db="EMBL/GenBank/DDBJ databases">
        <authorList>
            <consortium name="Lawrence Berkeley National Laboratory"/>
            <person name="Haridas S."/>
            <person name="Hensen N."/>
            <person name="Bonometti L."/>
            <person name="Westerberg I."/>
            <person name="Brannstrom I.O."/>
            <person name="Guillou S."/>
            <person name="Cros-Aarteil S."/>
            <person name="Calhoun S."/>
            <person name="Kuo A."/>
            <person name="Mondo S."/>
            <person name="Pangilinan J."/>
            <person name="Riley R."/>
            <person name="Labutti K."/>
            <person name="Andreopoulos B."/>
            <person name="Lipzen A."/>
            <person name="Chen C."/>
            <person name="Yanf M."/>
            <person name="Daum C."/>
            <person name="Ng V."/>
            <person name="Clum A."/>
            <person name="Steindorff A."/>
            <person name="Ohm R."/>
            <person name="Martin F."/>
            <person name="Silar P."/>
            <person name="Natvig D."/>
            <person name="Lalanne C."/>
            <person name="Gautier V."/>
            <person name="Ament-Velasquez S.L."/>
            <person name="Kruys A."/>
            <person name="Hutchinson M.I."/>
            <person name="Powell A.J."/>
            <person name="Barry K."/>
            <person name="Miller A.N."/>
            <person name="Grigoriev I.V."/>
            <person name="Debuchy R."/>
            <person name="Gladieux P."/>
            <person name="Thoren M.H."/>
            <person name="Johannesson H."/>
        </authorList>
    </citation>
    <scope>NUCLEOTIDE SEQUENCE</scope>
    <source>
        <strain evidence="2">SMH4131-1</strain>
    </source>
</reference>
<organism evidence="2 3">
    <name type="scientific">Cercophora scortea</name>
    <dbReference type="NCBI Taxonomy" id="314031"/>
    <lineage>
        <taxon>Eukaryota</taxon>
        <taxon>Fungi</taxon>
        <taxon>Dikarya</taxon>
        <taxon>Ascomycota</taxon>
        <taxon>Pezizomycotina</taxon>
        <taxon>Sordariomycetes</taxon>
        <taxon>Sordariomycetidae</taxon>
        <taxon>Sordariales</taxon>
        <taxon>Lasiosphaeriaceae</taxon>
        <taxon>Cercophora</taxon>
    </lineage>
</organism>
<feature type="compositionally biased region" description="Polar residues" evidence="1">
    <location>
        <begin position="27"/>
        <end position="46"/>
    </location>
</feature>
<evidence type="ECO:0000256" key="1">
    <source>
        <dbReference type="SAM" id="MobiDB-lite"/>
    </source>
</evidence>
<proteinExistence type="predicted"/>
<feature type="compositionally biased region" description="Basic residues" evidence="1">
    <location>
        <begin position="175"/>
        <end position="184"/>
    </location>
</feature>
<reference evidence="2" key="1">
    <citation type="journal article" date="2023" name="Mol. Phylogenet. Evol.">
        <title>Genome-scale phylogeny and comparative genomics of the fungal order Sordariales.</title>
        <authorList>
            <person name="Hensen N."/>
            <person name="Bonometti L."/>
            <person name="Westerberg I."/>
            <person name="Brannstrom I.O."/>
            <person name="Guillou S."/>
            <person name="Cros-Aarteil S."/>
            <person name="Calhoun S."/>
            <person name="Haridas S."/>
            <person name="Kuo A."/>
            <person name="Mondo S."/>
            <person name="Pangilinan J."/>
            <person name="Riley R."/>
            <person name="LaButti K."/>
            <person name="Andreopoulos B."/>
            <person name="Lipzen A."/>
            <person name="Chen C."/>
            <person name="Yan M."/>
            <person name="Daum C."/>
            <person name="Ng V."/>
            <person name="Clum A."/>
            <person name="Steindorff A."/>
            <person name="Ohm R.A."/>
            <person name="Martin F."/>
            <person name="Silar P."/>
            <person name="Natvig D.O."/>
            <person name="Lalanne C."/>
            <person name="Gautier V."/>
            <person name="Ament-Velasquez S.L."/>
            <person name="Kruys A."/>
            <person name="Hutchinson M.I."/>
            <person name="Powell A.J."/>
            <person name="Barry K."/>
            <person name="Miller A.N."/>
            <person name="Grigoriev I.V."/>
            <person name="Debuchy R."/>
            <person name="Gladieux P."/>
            <person name="Hiltunen Thoren M."/>
            <person name="Johannesson H."/>
        </authorList>
    </citation>
    <scope>NUCLEOTIDE SEQUENCE</scope>
    <source>
        <strain evidence="2">SMH4131-1</strain>
    </source>
</reference>
<protein>
    <submittedName>
        <fullName evidence="2">Uncharacterized protein</fullName>
    </submittedName>
</protein>
<sequence length="245" mass="27243">MSQIPRWPPEWPPCTLTIVLRSPGRPATSSRRLGSVLNPTTPDHPSLCLQQQRQEQDEAGAAATKYQQASHTNYHIILPCLPQFLNVVPPAPSQTVTRAGHSKSPRAKTPGFQEANPTQRTSKPQLFLAVPSGSLPPNESLLLNLLQPGWYLWKPPGCKDSFAKRPLSTSTSTHNHNHHHHRTHTPNVTTTHHLDLGCQASPQRAQRLANKITWNPCSFNISWPGSLQTPAFSLVHLRNSHSRRS</sequence>
<accession>A0AAE0J4V0</accession>
<keyword evidence="3" id="KW-1185">Reference proteome</keyword>
<dbReference type="EMBL" id="JAUEPO010000001">
    <property type="protein sequence ID" value="KAK3336937.1"/>
    <property type="molecule type" value="Genomic_DNA"/>
</dbReference>
<dbReference type="Proteomes" id="UP001286456">
    <property type="component" value="Unassembled WGS sequence"/>
</dbReference>
<feature type="region of interest" description="Disordered" evidence="1">
    <location>
        <begin position="22"/>
        <end position="46"/>
    </location>
</feature>